<feature type="signal peptide" evidence="2">
    <location>
        <begin position="1"/>
        <end position="26"/>
    </location>
</feature>
<gene>
    <name evidence="3" type="ORF">SAMN05192533_112107</name>
</gene>
<accession>A0A1H8G634</accession>
<evidence type="ECO:0000256" key="1">
    <source>
        <dbReference type="SAM" id="Coils"/>
    </source>
</evidence>
<feature type="coiled-coil region" evidence="1">
    <location>
        <begin position="159"/>
        <end position="220"/>
    </location>
</feature>
<dbReference type="AlphaFoldDB" id="A0A1H8G634"/>
<proteinExistence type="predicted"/>
<organism evidence="3 4">
    <name type="scientific">Mesobacillus persicus</name>
    <dbReference type="NCBI Taxonomy" id="930146"/>
    <lineage>
        <taxon>Bacteria</taxon>
        <taxon>Bacillati</taxon>
        <taxon>Bacillota</taxon>
        <taxon>Bacilli</taxon>
        <taxon>Bacillales</taxon>
        <taxon>Bacillaceae</taxon>
        <taxon>Mesobacillus</taxon>
    </lineage>
</organism>
<dbReference type="Proteomes" id="UP000198553">
    <property type="component" value="Unassembled WGS sequence"/>
</dbReference>
<dbReference type="InterPro" id="IPR050245">
    <property type="entry name" value="PrsA_foldase"/>
</dbReference>
<dbReference type="Pfam" id="PF13624">
    <property type="entry name" value="SurA_N_3"/>
    <property type="match status" value="1"/>
</dbReference>
<name>A0A1H8G634_9BACI</name>
<evidence type="ECO:0000256" key="2">
    <source>
        <dbReference type="SAM" id="SignalP"/>
    </source>
</evidence>
<evidence type="ECO:0000313" key="3">
    <source>
        <dbReference type="EMBL" id="SEN39482.1"/>
    </source>
</evidence>
<feature type="chain" id="PRO_5011554040" evidence="2">
    <location>
        <begin position="27"/>
        <end position="222"/>
    </location>
</feature>
<evidence type="ECO:0000313" key="4">
    <source>
        <dbReference type="Proteomes" id="UP000198553"/>
    </source>
</evidence>
<keyword evidence="1" id="KW-0175">Coiled coil</keyword>
<dbReference type="STRING" id="930146.SAMN05192533_112107"/>
<keyword evidence="4" id="KW-1185">Reference proteome</keyword>
<dbReference type="EMBL" id="FOBW01000012">
    <property type="protein sequence ID" value="SEN39482.1"/>
    <property type="molecule type" value="Genomic_DNA"/>
</dbReference>
<dbReference type="Gene3D" id="1.10.4030.10">
    <property type="entry name" value="Porin chaperone SurA, peptide-binding domain"/>
    <property type="match status" value="1"/>
</dbReference>
<keyword evidence="2" id="KW-0732">Signal</keyword>
<dbReference type="OrthoDB" id="4775280at2"/>
<dbReference type="RefSeq" id="WP_090748174.1">
    <property type="nucleotide sequence ID" value="NZ_FOBW01000012.1"/>
</dbReference>
<sequence length="222" mass="25481">MFKKTSKWFIAMAIVTFLLGACSSGGSDEIVATVNGKDILKKDYEVEIENTKTSYEQQGINLDELDSEMKEEVEKSVLDQLINTELILQTAEQDGVSVEQGEIDSEIDAIKSQFEEDKQFEELLEKNKLTEEQLGEQVKKQLIITKYLDNNVGELSTTDEELQAVYNQYKESAETQEQEPEDFETMKPQLEQQVLAQKKNEKVNELIEELRKSNEEKIEILL</sequence>
<dbReference type="InterPro" id="IPR027304">
    <property type="entry name" value="Trigger_fact/SurA_dom_sf"/>
</dbReference>
<dbReference type="PANTHER" id="PTHR47245:SF2">
    <property type="entry name" value="PEPTIDYL-PROLYL CIS-TRANS ISOMERASE HP_0175-RELATED"/>
    <property type="match status" value="1"/>
</dbReference>
<protein>
    <submittedName>
        <fullName evidence="3">Foldase protein PrsA</fullName>
    </submittedName>
</protein>
<dbReference type="PROSITE" id="PS51257">
    <property type="entry name" value="PROKAR_LIPOPROTEIN"/>
    <property type="match status" value="1"/>
</dbReference>
<dbReference type="PANTHER" id="PTHR47245">
    <property type="entry name" value="PEPTIDYLPROLYL ISOMERASE"/>
    <property type="match status" value="1"/>
</dbReference>
<dbReference type="SUPFAM" id="SSF109998">
    <property type="entry name" value="Triger factor/SurA peptide-binding domain-like"/>
    <property type="match status" value="1"/>
</dbReference>
<reference evidence="4" key="1">
    <citation type="submission" date="2016-10" db="EMBL/GenBank/DDBJ databases">
        <authorList>
            <person name="Varghese N."/>
            <person name="Submissions S."/>
        </authorList>
    </citation>
    <scope>NUCLEOTIDE SEQUENCE [LARGE SCALE GENOMIC DNA]</scope>
    <source>
        <strain evidence="4">B48,IBRC-M 10115,DSM 25386,CECT 8001</strain>
    </source>
</reference>